<dbReference type="InterPro" id="IPR050129">
    <property type="entry name" value="Zn_alcohol_dh"/>
</dbReference>
<dbReference type="InterPro" id="IPR002328">
    <property type="entry name" value="ADH_Zn_CS"/>
</dbReference>
<comment type="similarity">
    <text evidence="5">Belongs to the zinc-containing alcohol dehydrogenase family.</text>
</comment>
<dbReference type="InterPro" id="IPR036291">
    <property type="entry name" value="NAD(P)-bd_dom_sf"/>
</dbReference>
<evidence type="ECO:0000256" key="2">
    <source>
        <dbReference type="ARBA" id="ARBA00022723"/>
    </source>
</evidence>
<evidence type="ECO:0000313" key="8">
    <source>
        <dbReference type="Proteomes" id="UP000479226"/>
    </source>
</evidence>
<dbReference type="EMBL" id="JAAKZI010000002">
    <property type="protein sequence ID" value="NGN82274.1"/>
    <property type="molecule type" value="Genomic_DNA"/>
</dbReference>
<dbReference type="PANTHER" id="PTHR43401:SF2">
    <property type="entry name" value="L-THREONINE 3-DEHYDROGENASE"/>
    <property type="match status" value="1"/>
</dbReference>
<comment type="cofactor">
    <cofactor evidence="1 5">
        <name>Zn(2+)</name>
        <dbReference type="ChEBI" id="CHEBI:29105"/>
    </cofactor>
</comment>
<name>A0ABX0D5W2_9MICC</name>
<dbReference type="SUPFAM" id="SSF51735">
    <property type="entry name" value="NAD(P)-binding Rossmann-fold domains"/>
    <property type="match status" value="1"/>
</dbReference>
<dbReference type="Gene3D" id="3.40.50.720">
    <property type="entry name" value="NAD(P)-binding Rossmann-like Domain"/>
    <property type="match status" value="1"/>
</dbReference>
<keyword evidence="4" id="KW-0560">Oxidoreductase</keyword>
<dbReference type="Pfam" id="PF08240">
    <property type="entry name" value="ADH_N"/>
    <property type="match status" value="1"/>
</dbReference>
<keyword evidence="2 5" id="KW-0479">Metal-binding</keyword>
<dbReference type="SUPFAM" id="SSF50129">
    <property type="entry name" value="GroES-like"/>
    <property type="match status" value="1"/>
</dbReference>
<evidence type="ECO:0000313" key="7">
    <source>
        <dbReference type="EMBL" id="NGN82274.1"/>
    </source>
</evidence>
<dbReference type="InterPro" id="IPR013149">
    <property type="entry name" value="ADH-like_C"/>
</dbReference>
<sequence length="330" mass="34056">MQGLAKMAAGAAGVMLAARPEPVAGPGEAVVDVAAVGICGTDLHIMHDEYPSRPPVTMGHEITGTVSAVGSPSDKAWLGRRVAVETYFRTCERCSMCRAGRRNLCARRDSLGSMVDGGFARQVLVPAINLHAVPANVSELAGALAEPLACVAQCLVVQSSVRVGDTVLVVGPGPMGFLAAQVARAQGAAVTVSGLPADSARLAVCAAAGFDVLDARPAEDSFDVAVECSGSGGGATVAMRSARRGGHYVGVGIFGRDVTVPLDLLLYKELVMSSGFASTPQSWETAIRLMASGALDLDAVVTGSYPLERWEEAFEVLKSGSAMKVMLDPR</sequence>
<dbReference type="InterPro" id="IPR013154">
    <property type="entry name" value="ADH-like_N"/>
</dbReference>
<accession>A0ABX0D5W2</accession>
<keyword evidence="3 5" id="KW-0862">Zinc</keyword>
<feature type="domain" description="Enoyl reductase (ER)" evidence="6">
    <location>
        <begin position="10"/>
        <end position="327"/>
    </location>
</feature>
<comment type="caution">
    <text evidence="7">The sequence shown here is derived from an EMBL/GenBank/DDBJ whole genome shotgun (WGS) entry which is preliminary data.</text>
</comment>
<evidence type="ECO:0000256" key="1">
    <source>
        <dbReference type="ARBA" id="ARBA00001947"/>
    </source>
</evidence>
<dbReference type="Pfam" id="PF00107">
    <property type="entry name" value="ADH_zinc_N"/>
    <property type="match status" value="1"/>
</dbReference>
<keyword evidence="8" id="KW-1185">Reference proteome</keyword>
<evidence type="ECO:0000256" key="4">
    <source>
        <dbReference type="ARBA" id="ARBA00023002"/>
    </source>
</evidence>
<gene>
    <name evidence="7" type="ORF">G6N77_02170</name>
</gene>
<dbReference type="InterPro" id="IPR011032">
    <property type="entry name" value="GroES-like_sf"/>
</dbReference>
<dbReference type="RefSeq" id="WP_165180357.1">
    <property type="nucleotide sequence ID" value="NZ_JAAKZI010000002.1"/>
</dbReference>
<dbReference type="InterPro" id="IPR020843">
    <property type="entry name" value="ER"/>
</dbReference>
<evidence type="ECO:0000259" key="6">
    <source>
        <dbReference type="SMART" id="SM00829"/>
    </source>
</evidence>
<proteinExistence type="inferred from homology"/>
<organism evidence="7 8">
    <name type="scientific">Arthrobacter silviterrae</name>
    <dbReference type="NCBI Taxonomy" id="2026658"/>
    <lineage>
        <taxon>Bacteria</taxon>
        <taxon>Bacillati</taxon>
        <taxon>Actinomycetota</taxon>
        <taxon>Actinomycetes</taxon>
        <taxon>Micrococcales</taxon>
        <taxon>Micrococcaceae</taxon>
        <taxon>Arthrobacter</taxon>
    </lineage>
</organism>
<dbReference type="SMART" id="SM00829">
    <property type="entry name" value="PKS_ER"/>
    <property type="match status" value="1"/>
</dbReference>
<reference evidence="7 8" key="1">
    <citation type="submission" date="2020-02" db="EMBL/GenBank/DDBJ databases">
        <title>Genome sequence of the type strain DSM 27180 of Arthrobacter silviterrae.</title>
        <authorList>
            <person name="Gao J."/>
            <person name="Sun J."/>
        </authorList>
    </citation>
    <scope>NUCLEOTIDE SEQUENCE [LARGE SCALE GENOMIC DNA]</scope>
    <source>
        <strain evidence="7 8">DSM 27180</strain>
    </source>
</reference>
<evidence type="ECO:0000256" key="5">
    <source>
        <dbReference type="RuleBase" id="RU361277"/>
    </source>
</evidence>
<dbReference type="PROSITE" id="PS00059">
    <property type="entry name" value="ADH_ZINC"/>
    <property type="match status" value="1"/>
</dbReference>
<dbReference type="Proteomes" id="UP000479226">
    <property type="component" value="Unassembled WGS sequence"/>
</dbReference>
<dbReference type="PANTHER" id="PTHR43401">
    <property type="entry name" value="L-THREONINE 3-DEHYDROGENASE"/>
    <property type="match status" value="1"/>
</dbReference>
<evidence type="ECO:0000256" key="3">
    <source>
        <dbReference type="ARBA" id="ARBA00022833"/>
    </source>
</evidence>
<dbReference type="Gene3D" id="3.90.180.10">
    <property type="entry name" value="Medium-chain alcohol dehydrogenases, catalytic domain"/>
    <property type="match status" value="1"/>
</dbReference>
<protein>
    <submittedName>
        <fullName evidence="7">Alcohol dehydrogenase catalytic domain-containing protein</fullName>
    </submittedName>
</protein>